<dbReference type="Pfam" id="PF08448">
    <property type="entry name" value="PAS_4"/>
    <property type="match status" value="1"/>
</dbReference>
<protein>
    <submittedName>
        <fullName evidence="4">Diguanylate cyclase</fullName>
        <ecNumber evidence="4">2.7.7.65</ecNumber>
    </submittedName>
</protein>
<keyword evidence="4" id="KW-0548">Nucleotidyltransferase</keyword>
<dbReference type="InterPro" id="IPR029787">
    <property type="entry name" value="Nucleotide_cyclase"/>
</dbReference>
<feature type="domain" description="PAC" evidence="2">
    <location>
        <begin position="120"/>
        <end position="172"/>
    </location>
</feature>
<evidence type="ECO:0000259" key="1">
    <source>
        <dbReference type="PROSITE" id="PS50112"/>
    </source>
</evidence>
<dbReference type="SMART" id="SM00065">
    <property type="entry name" value="GAF"/>
    <property type="match status" value="1"/>
</dbReference>
<dbReference type="InterPro" id="IPR000014">
    <property type="entry name" value="PAS"/>
</dbReference>
<dbReference type="InterPro" id="IPR003018">
    <property type="entry name" value="GAF"/>
</dbReference>
<dbReference type="SUPFAM" id="SSF55785">
    <property type="entry name" value="PYP-like sensor domain (PAS domain)"/>
    <property type="match status" value="1"/>
</dbReference>
<sequence>MNDGGTRLRMPEEPGEPLSERARRLLAVAEAFATANVLAIGDAGVALPFVDILDALPDFIYVKDRQGRFVYANEATANAHGFQRAAEMLGLTDFELYPMARAMEFHAAEQQLMAADETLTVVAEQLAAADGRLLWRHTTKAPLKNAGREVIGLVGLARDVTDRAREHLLLQGQARLLEMIARSEPLPGILDALVRLVEAELDGISCSILLLDHDDRRLRTGAAPSLPAAYSQLIDGISIGPGVGSCGTAAWRGEPVVVSDIMSDPLWADYRGLAAEYGLRSCWSTPIMTAGRHVLGTFALYSGEARSPGKRETDLVAMATHLAGIAVERQRTEERIRFMAHHDPLTGLPNRSFFEERLADALDGARAGDCPLSLAFIDVDNFKVVNDTLGHRAGDTLLKELAARMDASLRAGDIAARLGGDEFAVVFAHRSGDDREVDARLGNLHAAMSEPVWIGGEMIAASCSMGVAVFPVNGDTPEQLLSTADAAMYRAKQSGRNNVQRV</sequence>
<dbReference type="NCBIfam" id="TIGR00229">
    <property type="entry name" value="sensory_box"/>
    <property type="match status" value="1"/>
</dbReference>
<accession>A0AAE3U0L6</accession>
<dbReference type="InterPro" id="IPR013656">
    <property type="entry name" value="PAS_4"/>
</dbReference>
<dbReference type="SMART" id="SM00091">
    <property type="entry name" value="PAS"/>
    <property type="match status" value="1"/>
</dbReference>
<reference evidence="4" key="1">
    <citation type="submission" date="2022-03" db="EMBL/GenBank/DDBJ databases">
        <title>Fererhizobium litorale gen. nov., sp. nov., isolated from sandy sediments of the Sea of Japan seashore.</title>
        <authorList>
            <person name="Romanenko L."/>
            <person name="Kurilenko V."/>
            <person name="Otstavnykh N."/>
            <person name="Svetashev V."/>
            <person name="Tekutyeva L."/>
            <person name="Isaeva M."/>
            <person name="Mikhailov V."/>
        </authorList>
    </citation>
    <scope>NUCLEOTIDE SEQUENCE</scope>
    <source>
        <strain evidence="4">KMM 9576</strain>
    </source>
</reference>
<dbReference type="SUPFAM" id="SSF55073">
    <property type="entry name" value="Nucleotide cyclase"/>
    <property type="match status" value="1"/>
</dbReference>
<dbReference type="AlphaFoldDB" id="A0AAE3U0L6"/>
<feature type="domain" description="GGDEF" evidence="3">
    <location>
        <begin position="370"/>
        <end position="502"/>
    </location>
</feature>
<proteinExistence type="predicted"/>
<dbReference type="SMART" id="SM00267">
    <property type="entry name" value="GGDEF"/>
    <property type="match status" value="1"/>
</dbReference>
<dbReference type="InterPro" id="IPR000700">
    <property type="entry name" value="PAS-assoc_C"/>
</dbReference>
<dbReference type="PROSITE" id="PS50112">
    <property type="entry name" value="PAS"/>
    <property type="match status" value="1"/>
</dbReference>
<dbReference type="Gene3D" id="3.30.450.20">
    <property type="entry name" value="PAS domain"/>
    <property type="match status" value="1"/>
</dbReference>
<dbReference type="Gene3D" id="3.30.450.40">
    <property type="match status" value="1"/>
</dbReference>
<keyword evidence="4" id="KW-0808">Transferase</keyword>
<dbReference type="FunFam" id="3.30.70.270:FF:000001">
    <property type="entry name" value="Diguanylate cyclase domain protein"/>
    <property type="match status" value="1"/>
</dbReference>
<name>A0AAE3U0L6_9HYPH</name>
<dbReference type="NCBIfam" id="TIGR00254">
    <property type="entry name" value="GGDEF"/>
    <property type="match status" value="1"/>
</dbReference>
<dbReference type="Pfam" id="PF00990">
    <property type="entry name" value="GGDEF"/>
    <property type="match status" value="1"/>
</dbReference>
<dbReference type="Pfam" id="PF01590">
    <property type="entry name" value="GAF"/>
    <property type="match status" value="1"/>
</dbReference>
<organism evidence="4 5">
    <name type="scientific">Ferirhizobium litorale</name>
    <dbReference type="NCBI Taxonomy" id="2927786"/>
    <lineage>
        <taxon>Bacteria</taxon>
        <taxon>Pseudomonadati</taxon>
        <taxon>Pseudomonadota</taxon>
        <taxon>Alphaproteobacteria</taxon>
        <taxon>Hyphomicrobiales</taxon>
        <taxon>Rhizobiaceae</taxon>
        <taxon>Ferirhizobium</taxon>
    </lineage>
</organism>
<feature type="domain" description="PAS" evidence="1">
    <location>
        <begin position="49"/>
        <end position="84"/>
    </location>
</feature>
<keyword evidence="5" id="KW-1185">Reference proteome</keyword>
<comment type="caution">
    <text evidence="4">The sequence shown here is derived from an EMBL/GenBank/DDBJ whole genome shotgun (WGS) entry which is preliminary data.</text>
</comment>
<dbReference type="Gene3D" id="3.30.70.270">
    <property type="match status" value="1"/>
</dbReference>
<evidence type="ECO:0000313" key="4">
    <source>
        <dbReference type="EMBL" id="MDI7921491.1"/>
    </source>
</evidence>
<gene>
    <name evidence="4" type="ORF">MRS75_05255</name>
</gene>
<dbReference type="PROSITE" id="PS50113">
    <property type="entry name" value="PAC"/>
    <property type="match status" value="1"/>
</dbReference>
<dbReference type="InterPro" id="IPR029016">
    <property type="entry name" value="GAF-like_dom_sf"/>
</dbReference>
<dbReference type="CDD" id="cd01949">
    <property type="entry name" value="GGDEF"/>
    <property type="match status" value="1"/>
</dbReference>
<dbReference type="EMBL" id="JALDYZ010000002">
    <property type="protein sequence ID" value="MDI7921491.1"/>
    <property type="molecule type" value="Genomic_DNA"/>
</dbReference>
<dbReference type="CDD" id="cd00130">
    <property type="entry name" value="PAS"/>
    <property type="match status" value="1"/>
</dbReference>
<dbReference type="Proteomes" id="UP001161580">
    <property type="component" value="Unassembled WGS sequence"/>
</dbReference>
<dbReference type="PROSITE" id="PS50887">
    <property type="entry name" value="GGDEF"/>
    <property type="match status" value="1"/>
</dbReference>
<dbReference type="InterPro" id="IPR052155">
    <property type="entry name" value="Biofilm_reg_signaling"/>
</dbReference>
<dbReference type="EC" id="2.7.7.65" evidence="4"/>
<dbReference type="GO" id="GO:0052621">
    <property type="term" value="F:diguanylate cyclase activity"/>
    <property type="evidence" value="ECO:0007669"/>
    <property type="project" value="UniProtKB-EC"/>
</dbReference>
<dbReference type="PANTHER" id="PTHR44757:SF2">
    <property type="entry name" value="BIOFILM ARCHITECTURE MAINTENANCE PROTEIN MBAA"/>
    <property type="match status" value="1"/>
</dbReference>
<dbReference type="PANTHER" id="PTHR44757">
    <property type="entry name" value="DIGUANYLATE CYCLASE DGCP"/>
    <property type="match status" value="1"/>
</dbReference>
<dbReference type="SUPFAM" id="SSF55781">
    <property type="entry name" value="GAF domain-like"/>
    <property type="match status" value="1"/>
</dbReference>
<dbReference type="RefSeq" id="WP_311794263.1">
    <property type="nucleotide sequence ID" value="NZ_JALDYZ010000002.1"/>
</dbReference>
<dbReference type="InterPro" id="IPR043128">
    <property type="entry name" value="Rev_trsase/Diguanyl_cyclase"/>
</dbReference>
<evidence type="ECO:0000259" key="3">
    <source>
        <dbReference type="PROSITE" id="PS50887"/>
    </source>
</evidence>
<dbReference type="InterPro" id="IPR000160">
    <property type="entry name" value="GGDEF_dom"/>
</dbReference>
<evidence type="ECO:0000313" key="5">
    <source>
        <dbReference type="Proteomes" id="UP001161580"/>
    </source>
</evidence>
<evidence type="ECO:0000259" key="2">
    <source>
        <dbReference type="PROSITE" id="PS50113"/>
    </source>
</evidence>
<dbReference type="InterPro" id="IPR035965">
    <property type="entry name" value="PAS-like_dom_sf"/>
</dbReference>